<sequence>MRSIKDYLTLLLKGVAMGSADVVPGVSGGTIAFITGIYEELLRSIKSIDAEAFRLLFKLKLKDFWEHVNGNFLLTLVGGIAISVFSFAKLITYLLATYPIMVWSFFFGLIVIAAIIVARDIDKKDWKALLAGIIGIAIAYFISEAAPAETTEAGWFVFLSGAIAICAMILPGISGAFILLILGKYQYVMEAVHTLNFSVILIFIFGCIFGILSFSRVISWFLTNYQSITVAMLAGFMIGSLNKVWPWKVVDTFRLNSKGEQVPFLDHNVLPHQYLQQVGEPQLMEAIMMACFGILVVVIIEKVANVFKAKAE</sequence>
<feature type="transmembrane region" description="Helical" evidence="1">
    <location>
        <begin position="126"/>
        <end position="143"/>
    </location>
</feature>
<feature type="transmembrane region" description="Helical" evidence="1">
    <location>
        <begin position="283"/>
        <end position="300"/>
    </location>
</feature>
<dbReference type="EMBL" id="BMEC01000015">
    <property type="protein sequence ID" value="GGC50735.1"/>
    <property type="molecule type" value="Genomic_DNA"/>
</dbReference>
<comment type="caution">
    <text evidence="2">The sequence shown here is derived from an EMBL/GenBank/DDBJ whole genome shotgun (WGS) entry which is preliminary data.</text>
</comment>
<proteinExistence type="predicted"/>
<reference evidence="3" key="1">
    <citation type="journal article" date="2019" name="Int. J. Syst. Evol. Microbiol.">
        <title>The Global Catalogue of Microorganisms (GCM) 10K type strain sequencing project: providing services to taxonomists for standard genome sequencing and annotation.</title>
        <authorList>
            <consortium name="The Broad Institute Genomics Platform"/>
            <consortium name="The Broad Institute Genome Sequencing Center for Infectious Disease"/>
            <person name="Wu L."/>
            <person name="Ma J."/>
        </authorList>
    </citation>
    <scope>NUCLEOTIDE SEQUENCE [LARGE SCALE GENOMIC DNA]</scope>
    <source>
        <strain evidence="3">CGMCC 1.10832</strain>
    </source>
</reference>
<dbReference type="RefSeq" id="WP_188467130.1">
    <property type="nucleotide sequence ID" value="NZ_BAABHU010000015.1"/>
</dbReference>
<keyword evidence="1" id="KW-0812">Transmembrane</keyword>
<protein>
    <submittedName>
        <fullName evidence="2">DUF368 domain-containing protein</fullName>
    </submittedName>
</protein>
<feature type="transmembrane region" description="Helical" evidence="1">
    <location>
        <begin position="68"/>
        <end position="88"/>
    </location>
</feature>
<evidence type="ECO:0000313" key="3">
    <source>
        <dbReference type="Proteomes" id="UP000636010"/>
    </source>
</evidence>
<dbReference type="PANTHER" id="PTHR37308:SF1">
    <property type="entry name" value="POLYPRENYL-PHOSPHATE TRANSPORTER"/>
    <property type="match status" value="1"/>
</dbReference>
<dbReference type="InterPro" id="IPR007163">
    <property type="entry name" value="VCA0040-like"/>
</dbReference>
<evidence type="ECO:0000313" key="2">
    <source>
        <dbReference type="EMBL" id="GGC50735.1"/>
    </source>
</evidence>
<keyword evidence="1" id="KW-0472">Membrane</keyword>
<dbReference type="Proteomes" id="UP000636010">
    <property type="component" value="Unassembled WGS sequence"/>
</dbReference>
<dbReference type="PANTHER" id="PTHR37308">
    <property type="entry name" value="INTEGRAL MEMBRANE PROTEIN"/>
    <property type="match status" value="1"/>
</dbReference>
<feature type="transmembrane region" description="Helical" evidence="1">
    <location>
        <begin position="100"/>
        <end position="119"/>
    </location>
</feature>
<feature type="transmembrane region" description="Helical" evidence="1">
    <location>
        <begin position="155"/>
        <end position="182"/>
    </location>
</feature>
<evidence type="ECO:0000256" key="1">
    <source>
        <dbReference type="SAM" id="Phobius"/>
    </source>
</evidence>
<feature type="transmembrane region" description="Helical" evidence="1">
    <location>
        <begin position="194"/>
        <end position="212"/>
    </location>
</feature>
<name>A0ABQ1N0J7_9BACT</name>
<gene>
    <name evidence="2" type="ORF">GCM10011506_40570</name>
</gene>
<accession>A0ABQ1N0J7</accession>
<organism evidence="2 3">
    <name type="scientific">Marivirga lumbricoides</name>
    <dbReference type="NCBI Taxonomy" id="1046115"/>
    <lineage>
        <taxon>Bacteria</taxon>
        <taxon>Pseudomonadati</taxon>
        <taxon>Bacteroidota</taxon>
        <taxon>Cytophagia</taxon>
        <taxon>Cytophagales</taxon>
        <taxon>Marivirgaceae</taxon>
        <taxon>Marivirga</taxon>
    </lineage>
</organism>
<keyword evidence="3" id="KW-1185">Reference proteome</keyword>
<dbReference type="Pfam" id="PF04018">
    <property type="entry name" value="VCA0040-like"/>
    <property type="match status" value="1"/>
</dbReference>
<keyword evidence="1" id="KW-1133">Transmembrane helix</keyword>